<sequence>MTVVRVGQYNVNSKMTEVFERKLEKTGRPGVDASRLLKDARPQLIKVPPFDGPKGENLPALGILLCK</sequence>
<protein>
    <submittedName>
        <fullName evidence="1">Uncharacterized protein</fullName>
    </submittedName>
</protein>
<organism evidence="1 2">
    <name type="scientific">Dibothriocephalus latus</name>
    <name type="common">Fish tapeworm</name>
    <name type="synonym">Diphyllobothrium latum</name>
    <dbReference type="NCBI Taxonomy" id="60516"/>
    <lineage>
        <taxon>Eukaryota</taxon>
        <taxon>Metazoa</taxon>
        <taxon>Spiralia</taxon>
        <taxon>Lophotrochozoa</taxon>
        <taxon>Platyhelminthes</taxon>
        <taxon>Cestoda</taxon>
        <taxon>Eucestoda</taxon>
        <taxon>Diphyllobothriidea</taxon>
        <taxon>Diphyllobothriidae</taxon>
        <taxon>Dibothriocephalus</taxon>
    </lineage>
</organism>
<dbReference type="EMBL" id="UYRU01088536">
    <property type="protein sequence ID" value="VDN36244.1"/>
    <property type="molecule type" value="Genomic_DNA"/>
</dbReference>
<accession>A0A3P7N1V6</accession>
<proteinExistence type="predicted"/>
<evidence type="ECO:0000313" key="2">
    <source>
        <dbReference type="Proteomes" id="UP000281553"/>
    </source>
</evidence>
<reference evidence="1 2" key="1">
    <citation type="submission" date="2018-11" db="EMBL/GenBank/DDBJ databases">
        <authorList>
            <consortium name="Pathogen Informatics"/>
        </authorList>
    </citation>
    <scope>NUCLEOTIDE SEQUENCE [LARGE SCALE GENOMIC DNA]</scope>
</reference>
<gene>
    <name evidence="1" type="ORF">DILT_LOCUS16988</name>
</gene>
<evidence type="ECO:0000313" key="1">
    <source>
        <dbReference type="EMBL" id="VDN36244.1"/>
    </source>
</evidence>
<dbReference type="Proteomes" id="UP000281553">
    <property type="component" value="Unassembled WGS sequence"/>
</dbReference>
<keyword evidence="2" id="KW-1185">Reference proteome</keyword>
<name>A0A3P7N1V6_DIBLA</name>
<dbReference type="AlphaFoldDB" id="A0A3P7N1V6"/>